<dbReference type="CDD" id="cd04678">
    <property type="entry name" value="NUDIX_MTH2_Nudt15"/>
    <property type="match status" value="1"/>
</dbReference>
<protein>
    <submittedName>
        <fullName evidence="4">ADP-ribose pyrophosphatase</fullName>
    </submittedName>
</protein>
<proteinExistence type="predicted"/>
<dbReference type="GO" id="GO:0006203">
    <property type="term" value="P:dGTP catabolic process"/>
    <property type="evidence" value="ECO:0007669"/>
    <property type="project" value="TreeGrafter"/>
</dbReference>
<sequence length="107" mass="12073">MTNHPRVGIGAIVFNSKNEILLGKRISSRDESSCAPAGGHLEFGETFEECAIREVLEETNLIIENPQFIAVTNDAFEKEQKHYVSIFLKAHCLRHELQNLELHKVGN</sequence>
<dbReference type="KEGG" id="rau:MC5_05220"/>
<dbReference type="RefSeq" id="WP_014412855.1">
    <property type="nucleotide sequence ID" value="NC_017058.1"/>
</dbReference>
<dbReference type="PANTHER" id="PTHR16099">
    <property type="entry name" value="8-OXO-DGTP DIPHOSPHATES NUDT15"/>
    <property type="match status" value="1"/>
</dbReference>
<gene>
    <name evidence="4" type="ordered locus">MC5_05220</name>
</gene>
<dbReference type="InterPro" id="IPR020084">
    <property type="entry name" value="NUDIX_hydrolase_CS"/>
</dbReference>
<dbReference type="PROSITE" id="PS51462">
    <property type="entry name" value="NUDIX"/>
    <property type="match status" value="1"/>
</dbReference>
<dbReference type="PANTHER" id="PTHR16099:SF5">
    <property type="entry name" value="NUCLEOTIDE TRIPHOSPHATE DIPHOSPHATASE NUDT15"/>
    <property type="match status" value="1"/>
</dbReference>
<dbReference type="GO" id="GO:0035539">
    <property type="term" value="F:8-oxo-7,8-dihydrodeoxyguanosine triphosphate pyrophosphatase activity"/>
    <property type="evidence" value="ECO:0007669"/>
    <property type="project" value="TreeGrafter"/>
</dbReference>
<dbReference type="PROSITE" id="PS00893">
    <property type="entry name" value="NUDIX_BOX"/>
    <property type="match status" value="1"/>
</dbReference>
<dbReference type="EMBL" id="CP003338">
    <property type="protein sequence ID" value="AFC71330.1"/>
    <property type="molecule type" value="Genomic_DNA"/>
</dbReference>
<dbReference type="Pfam" id="PF00293">
    <property type="entry name" value="NUDIX"/>
    <property type="match status" value="1"/>
</dbReference>
<dbReference type="Gene3D" id="3.90.79.10">
    <property type="entry name" value="Nucleoside Triphosphate Pyrophosphohydrolase"/>
    <property type="match status" value="1"/>
</dbReference>
<organism evidence="4 5">
    <name type="scientific">Rickettsia australis (strain Cutlack)</name>
    <dbReference type="NCBI Taxonomy" id="1105110"/>
    <lineage>
        <taxon>Bacteria</taxon>
        <taxon>Pseudomonadati</taxon>
        <taxon>Pseudomonadota</taxon>
        <taxon>Alphaproteobacteria</taxon>
        <taxon>Rickettsiales</taxon>
        <taxon>Rickettsiaceae</taxon>
        <taxon>Rickettsieae</taxon>
        <taxon>Rickettsia</taxon>
        <taxon>spotted fever group</taxon>
    </lineage>
</organism>
<keyword evidence="5" id="KW-1185">Reference proteome</keyword>
<feature type="domain" description="Nudix hydrolase" evidence="3">
    <location>
        <begin position="4"/>
        <end position="107"/>
    </location>
</feature>
<dbReference type="SUPFAM" id="SSF55811">
    <property type="entry name" value="Nudix"/>
    <property type="match status" value="1"/>
</dbReference>
<dbReference type="STRING" id="1105110.MC5_05220"/>
<name>H8K7T7_RICAC</name>
<dbReference type="OrthoDB" id="9761969at2"/>
<comment type="cofactor">
    <cofactor evidence="1">
        <name>Mg(2+)</name>
        <dbReference type="ChEBI" id="CHEBI:18420"/>
    </cofactor>
</comment>
<evidence type="ECO:0000256" key="2">
    <source>
        <dbReference type="ARBA" id="ARBA00022801"/>
    </source>
</evidence>
<reference evidence="5" key="1">
    <citation type="submission" date="2012-02" db="EMBL/GenBank/DDBJ databases">
        <title>Complete genome sequence of Rickettsia australis strain Cutlack.</title>
        <authorList>
            <person name="Johnson S.L."/>
            <person name="Munk A.C."/>
            <person name="Han S."/>
            <person name="Bruce D.C."/>
            <person name="Dasch G.A."/>
        </authorList>
    </citation>
    <scope>NUCLEOTIDE SEQUENCE [LARGE SCALE GENOMIC DNA]</scope>
    <source>
        <strain evidence="5">Cutlack</strain>
    </source>
</reference>
<evidence type="ECO:0000259" key="3">
    <source>
        <dbReference type="PROSITE" id="PS51462"/>
    </source>
</evidence>
<keyword evidence="2" id="KW-0378">Hydrolase</keyword>
<dbReference type="HOGENOM" id="CLU_037162_9_2_5"/>
<dbReference type="InterPro" id="IPR000086">
    <property type="entry name" value="NUDIX_hydrolase_dom"/>
</dbReference>
<dbReference type="AlphaFoldDB" id="H8K7T7"/>
<evidence type="ECO:0000256" key="1">
    <source>
        <dbReference type="ARBA" id="ARBA00001946"/>
    </source>
</evidence>
<dbReference type="FunFam" id="3.90.79.10:FF:000060">
    <property type="entry name" value="Nudix hydrolase 1"/>
    <property type="match status" value="1"/>
</dbReference>
<evidence type="ECO:0000313" key="4">
    <source>
        <dbReference type="EMBL" id="AFC71330.1"/>
    </source>
</evidence>
<dbReference type="GO" id="GO:0005829">
    <property type="term" value="C:cytosol"/>
    <property type="evidence" value="ECO:0007669"/>
    <property type="project" value="TreeGrafter"/>
</dbReference>
<dbReference type="eggNOG" id="COG1051">
    <property type="taxonomic scope" value="Bacteria"/>
</dbReference>
<dbReference type="InterPro" id="IPR015797">
    <property type="entry name" value="NUDIX_hydrolase-like_dom_sf"/>
</dbReference>
<dbReference type="Proteomes" id="UP000007589">
    <property type="component" value="Chromosome"/>
</dbReference>
<accession>H8K7T7</accession>
<evidence type="ECO:0000313" key="5">
    <source>
        <dbReference type="Proteomes" id="UP000007589"/>
    </source>
</evidence>